<organism evidence="1 2">
    <name type="scientific">Streptomyces spinosisporus</name>
    <dbReference type="NCBI Taxonomy" id="2927582"/>
    <lineage>
        <taxon>Bacteria</taxon>
        <taxon>Bacillati</taxon>
        <taxon>Actinomycetota</taxon>
        <taxon>Actinomycetes</taxon>
        <taxon>Kitasatosporales</taxon>
        <taxon>Streptomycetaceae</taxon>
        <taxon>Streptomyces</taxon>
    </lineage>
</organism>
<proteinExistence type="predicted"/>
<comment type="caution">
    <text evidence="1">The sequence shown here is derived from an EMBL/GenBank/DDBJ whole genome shotgun (WGS) entry which is preliminary data.</text>
</comment>
<evidence type="ECO:0000313" key="1">
    <source>
        <dbReference type="EMBL" id="MCI3242137.1"/>
    </source>
</evidence>
<reference evidence="1" key="1">
    <citation type="submission" date="2022-03" db="EMBL/GenBank/DDBJ databases">
        <title>Streptomyces 7R015 and 7R016 isolated from Barleria lupulina in Thailand.</title>
        <authorList>
            <person name="Kanchanasin P."/>
            <person name="Phongsopitanun W."/>
            <person name="Tanasupawat S."/>
        </authorList>
    </citation>
    <scope>NUCLEOTIDE SEQUENCE</scope>
    <source>
        <strain evidence="1">7R016</strain>
    </source>
</reference>
<gene>
    <name evidence="1" type="ORF">MQN93_20655</name>
</gene>
<dbReference type="Proteomes" id="UP001165270">
    <property type="component" value="Unassembled WGS sequence"/>
</dbReference>
<evidence type="ECO:0000313" key="2">
    <source>
        <dbReference type="Proteomes" id="UP001165270"/>
    </source>
</evidence>
<sequence length="190" mass="20570">MGVYLVNVSAQEWSDAEEEGGKGEIAAGLDAELRRRGLPPYEVAAREEPAWFEEKLSPSMEGFVALCRAHLTPAEQQTLSDWSVLVPVSLDEEIRLPIASGYTDTTVIAGAPQVLALAQRLATILGLPAETPEDAGNLGLTFWFLEGEAEALAATRPGPWSEDLDTTFYVALYLRAAQHSLRHGCPVAYS</sequence>
<protein>
    <submittedName>
        <fullName evidence="1">Uncharacterized protein</fullName>
    </submittedName>
</protein>
<keyword evidence="2" id="KW-1185">Reference proteome</keyword>
<dbReference type="EMBL" id="JALDAX010000007">
    <property type="protein sequence ID" value="MCI3242137.1"/>
    <property type="molecule type" value="Genomic_DNA"/>
</dbReference>
<dbReference type="RefSeq" id="WP_242710712.1">
    <property type="nucleotide sequence ID" value="NZ_JALDAX010000007.1"/>
</dbReference>
<accession>A0ABS9XKI4</accession>
<name>A0ABS9XKI4_9ACTN</name>